<gene>
    <name evidence="1" type="ORF">SDC9_198195</name>
</gene>
<organism evidence="1">
    <name type="scientific">bioreactor metagenome</name>
    <dbReference type="NCBI Taxonomy" id="1076179"/>
    <lineage>
        <taxon>unclassified sequences</taxon>
        <taxon>metagenomes</taxon>
        <taxon>ecological metagenomes</taxon>
    </lineage>
</organism>
<sequence>MVCQVLRCPFSYVLIRGVEHSILSRMHRQPYVVGGSLIPDHPELFAEIVPPFQCVDRMGAEGYDVRADAEQTYLVPYVVIHDIVQRFQVGPYKFRQDVGGRIPRRTGPQFCPRYADGEACIADSHPDTCIPLCCLRI</sequence>
<dbReference type="AlphaFoldDB" id="A0A645IGZ0"/>
<proteinExistence type="predicted"/>
<evidence type="ECO:0000313" key="1">
    <source>
        <dbReference type="EMBL" id="MPN50568.1"/>
    </source>
</evidence>
<comment type="caution">
    <text evidence="1">The sequence shown here is derived from an EMBL/GenBank/DDBJ whole genome shotgun (WGS) entry which is preliminary data.</text>
</comment>
<name>A0A645IGZ0_9ZZZZ</name>
<protein>
    <submittedName>
        <fullName evidence="1">Uncharacterized protein</fullName>
    </submittedName>
</protein>
<dbReference type="EMBL" id="VSSQ01114872">
    <property type="protein sequence ID" value="MPN50568.1"/>
    <property type="molecule type" value="Genomic_DNA"/>
</dbReference>
<accession>A0A645IGZ0</accession>
<reference evidence="1" key="1">
    <citation type="submission" date="2019-08" db="EMBL/GenBank/DDBJ databases">
        <authorList>
            <person name="Kucharzyk K."/>
            <person name="Murdoch R.W."/>
            <person name="Higgins S."/>
            <person name="Loffler F."/>
        </authorList>
    </citation>
    <scope>NUCLEOTIDE SEQUENCE</scope>
</reference>